<dbReference type="InterPro" id="IPR005746">
    <property type="entry name" value="Thioredoxin"/>
</dbReference>
<dbReference type="PIRSF" id="PIRSF000077">
    <property type="entry name" value="Thioredoxin"/>
    <property type="match status" value="1"/>
</dbReference>
<dbReference type="Proteomes" id="UP000184420">
    <property type="component" value="Unassembled WGS sequence"/>
</dbReference>
<dbReference type="RefSeq" id="WP_073086259.1">
    <property type="nucleotide sequence ID" value="NZ_FRBL01000010.1"/>
</dbReference>
<dbReference type="STRING" id="1419482.SAMN05444266_110110"/>
<evidence type="ECO:0000256" key="6">
    <source>
        <dbReference type="PIRNR" id="PIRNR000077"/>
    </source>
</evidence>
<feature type="disulfide bond" description="Redox-active" evidence="7">
    <location>
        <begin position="30"/>
        <end position="33"/>
    </location>
</feature>
<organism evidence="9 10">
    <name type="scientific">Chitinophaga jiangningensis</name>
    <dbReference type="NCBI Taxonomy" id="1419482"/>
    <lineage>
        <taxon>Bacteria</taxon>
        <taxon>Pseudomonadati</taxon>
        <taxon>Bacteroidota</taxon>
        <taxon>Chitinophagia</taxon>
        <taxon>Chitinophagales</taxon>
        <taxon>Chitinophagaceae</taxon>
        <taxon>Chitinophaga</taxon>
    </lineage>
</organism>
<dbReference type="PANTHER" id="PTHR45663:SF11">
    <property type="entry name" value="GEO12009P1"/>
    <property type="match status" value="1"/>
</dbReference>
<gene>
    <name evidence="9" type="ORF">SAMN05444266_110110</name>
</gene>
<dbReference type="SUPFAM" id="SSF52833">
    <property type="entry name" value="Thioredoxin-like"/>
    <property type="match status" value="1"/>
</dbReference>
<dbReference type="EMBL" id="FRBL01000010">
    <property type="protein sequence ID" value="SHM72180.1"/>
    <property type="molecule type" value="Genomic_DNA"/>
</dbReference>
<dbReference type="PROSITE" id="PS51352">
    <property type="entry name" value="THIOREDOXIN_2"/>
    <property type="match status" value="1"/>
</dbReference>
<dbReference type="Pfam" id="PF00085">
    <property type="entry name" value="Thioredoxin"/>
    <property type="match status" value="1"/>
</dbReference>
<keyword evidence="3" id="KW-0249">Electron transport</keyword>
<evidence type="ECO:0000256" key="2">
    <source>
        <dbReference type="ARBA" id="ARBA00022448"/>
    </source>
</evidence>
<dbReference type="GO" id="GO:0005737">
    <property type="term" value="C:cytoplasm"/>
    <property type="evidence" value="ECO:0007669"/>
    <property type="project" value="TreeGrafter"/>
</dbReference>
<evidence type="ECO:0000256" key="3">
    <source>
        <dbReference type="ARBA" id="ARBA00022982"/>
    </source>
</evidence>
<protein>
    <recommendedName>
        <fullName evidence="6">Thioredoxin</fullName>
    </recommendedName>
</protein>
<evidence type="ECO:0000256" key="4">
    <source>
        <dbReference type="ARBA" id="ARBA00023157"/>
    </source>
</evidence>
<accession>A0A1M7L2P4</accession>
<dbReference type="Gene3D" id="3.40.30.10">
    <property type="entry name" value="Glutaredoxin"/>
    <property type="match status" value="1"/>
</dbReference>
<keyword evidence="4 7" id="KW-1015">Disulfide bond</keyword>
<feature type="domain" description="Thioredoxin" evidence="8">
    <location>
        <begin position="1"/>
        <end position="111"/>
    </location>
</feature>
<dbReference type="GO" id="GO:0015035">
    <property type="term" value="F:protein-disulfide reductase activity"/>
    <property type="evidence" value="ECO:0007669"/>
    <property type="project" value="InterPro"/>
</dbReference>
<comment type="similarity">
    <text evidence="1 6">Belongs to the thioredoxin family.</text>
</comment>
<evidence type="ECO:0000256" key="5">
    <source>
        <dbReference type="ARBA" id="ARBA00023284"/>
    </source>
</evidence>
<keyword evidence="5 7" id="KW-0676">Redox-active center</keyword>
<keyword evidence="2" id="KW-0813">Transport</keyword>
<proteinExistence type="inferred from homology"/>
<name>A0A1M7L2P4_9BACT</name>
<dbReference type="InterPro" id="IPR036249">
    <property type="entry name" value="Thioredoxin-like_sf"/>
</dbReference>
<evidence type="ECO:0000313" key="10">
    <source>
        <dbReference type="Proteomes" id="UP000184420"/>
    </source>
</evidence>
<evidence type="ECO:0000313" key="9">
    <source>
        <dbReference type="EMBL" id="SHM72180.1"/>
    </source>
</evidence>
<keyword evidence="10" id="KW-1185">Reference proteome</keyword>
<sequence length="122" mass="13790">MTLKITDANYDREVELANQLVIIFFWEEQCGPCRILSSVIEELANDYKGSIQAGKLKVCNLNLDENPETASTFDFKSLPRVLFFINGSVVFEHAGIISKAELAKNIGYYQPIADKLISEREQ</sequence>
<dbReference type="InterPro" id="IPR013766">
    <property type="entry name" value="Thioredoxin_domain"/>
</dbReference>
<evidence type="ECO:0000259" key="8">
    <source>
        <dbReference type="PROSITE" id="PS51352"/>
    </source>
</evidence>
<dbReference type="OrthoDB" id="9790390at2"/>
<evidence type="ECO:0000256" key="1">
    <source>
        <dbReference type="ARBA" id="ARBA00008987"/>
    </source>
</evidence>
<dbReference type="PANTHER" id="PTHR45663">
    <property type="entry name" value="GEO12009P1"/>
    <property type="match status" value="1"/>
</dbReference>
<reference evidence="9 10" key="1">
    <citation type="submission" date="2016-11" db="EMBL/GenBank/DDBJ databases">
        <authorList>
            <person name="Jaros S."/>
            <person name="Januszkiewicz K."/>
            <person name="Wedrychowicz H."/>
        </authorList>
    </citation>
    <scope>NUCLEOTIDE SEQUENCE [LARGE SCALE GENOMIC DNA]</scope>
    <source>
        <strain evidence="9 10">DSM 27406</strain>
    </source>
</reference>
<dbReference type="CDD" id="cd02947">
    <property type="entry name" value="TRX_family"/>
    <property type="match status" value="1"/>
</dbReference>
<dbReference type="AlphaFoldDB" id="A0A1M7L2P4"/>
<evidence type="ECO:0000256" key="7">
    <source>
        <dbReference type="PIRSR" id="PIRSR000077-4"/>
    </source>
</evidence>